<feature type="region of interest" description="Disordered" evidence="1">
    <location>
        <begin position="21"/>
        <end position="62"/>
    </location>
</feature>
<sequence>MISSSVDDTVIDGGSSVQSALFNNERQPPSSINPPSLVPGDDNTDNTTSNLRRKRIPSNTIIQQPPKLLSRNPKVILTTSTRGNLGPPTVLNQNPPGNDWIKDRWQAASDMHGTAIKGSHWVLLDFSQLVDGDGRRGIQMTKIVLDWETAFATDYRIEGRMDRPLEHDSSLNGVEKDEWCVLYDGGNASNNNKRNNELQRGIETQFHESSYGQSPGVKQKLPLHILHTIEWMTSSLDNNEQTTCQTTTAFRYLRIFIRKPARGWGVSLWEVDVYGTIVNR</sequence>
<evidence type="ECO:0000313" key="2">
    <source>
        <dbReference type="EMBL" id="KAK1740332.1"/>
    </source>
</evidence>
<proteinExistence type="predicted"/>
<dbReference type="Gene3D" id="2.60.120.260">
    <property type="entry name" value="Galactose-binding domain-like"/>
    <property type="match status" value="1"/>
</dbReference>
<name>A0AAD8Y794_9STRA</name>
<feature type="compositionally biased region" description="Polar residues" evidence="1">
    <location>
        <begin position="21"/>
        <end position="34"/>
    </location>
</feature>
<evidence type="ECO:0000313" key="3">
    <source>
        <dbReference type="Proteomes" id="UP001224775"/>
    </source>
</evidence>
<evidence type="ECO:0000256" key="1">
    <source>
        <dbReference type="SAM" id="MobiDB-lite"/>
    </source>
</evidence>
<feature type="region of interest" description="Disordered" evidence="1">
    <location>
        <begin position="78"/>
        <end position="98"/>
    </location>
</feature>
<reference evidence="2" key="1">
    <citation type="submission" date="2023-06" db="EMBL/GenBank/DDBJ databases">
        <title>Survivors Of The Sea: Transcriptome response of Skeletonema marinoi to long-term dormancy.</title>
        <authorList>
            <person name="Pinder M.I.M."/>
            <person name="Kourtchenko O."/>
            <person name="Robertson E.K."/>
            <person name="Larsson T."/>
            <person name="Maumus F."/>
            <person name="Osuna-Cruz C.M."/>
            <person name="Vancaester E."/>
            <person name="Stenow R."/>
            <person name="Vandepoele K."/>
            <person name="Ploug H."/>
            <person name="Bruchert V."/>
            <person name="Godhe A."/>
            <person name="Topel M."/>
        </authorList>
    </citation>
    <scope>NUCLEOTIDE SEQUENCE</scope>
    <source>
        <strain evidence="2">R05AC</strain>
    </source>
</reference>
<accession>A0AAD8Y794</accession>
<dbReference type="AlphaFoldDB" id="A0AAD8Y794"/>
<protein>
    <recommendedName>
        <fullName evidence="4">F5/8 type C domain-containing protein</fullName>
    </recommendedName>
</protein>
<comment type="caution">
    <text evidence="2">The sequence shown here is derived from an EMBL/GenBank/DDBJ whole genome shotgun (WGS) entry which is preliminary data.</text>
</comment>
<dbReference type="Proteomes" id="UP001224775">
    <property type="component" value="Unassembled WGS sequence"/>
</dbReference>
<gene>
    <name evidence="2" type="ORF">QTG54_009282</name>
</gene>
<keyword evidence="3" id="KW-1185">Reference proteome</keyword>
<dbReference type="EMBL" id="JATAAI010000016">
    <property type="protein sequence ID" value="KAK1740332.1"/>
    <property type="molecule type" value="Genomic_DNA"/>
</dbReference>
<organism evidence="2 3">
    <name type="scientific">Skeletonema marinoi</name>
    <dbReference type="NCBI Taxonomy" id="267567"/>
    <lineage>
        <taxon>Eukaryota</taxon>
        <taxon>Sar</taxon>
        <taxon>Stramenopiles</taxon>
        <taxon>Ochrophyta</taxon>
        <taxon>Bacillariophyta</taxon>
        <taxon>Coscinodiscophyceae</taxon>
        <taxon>Thalassiosirophycidae</taxon>
        <taxon>Thalassiosirales</taxon>
        <taxon>Skeletonemataceae</taxon>
        <taxon>Skeletonema</taxon>
        <taxon>Skeletonema marinoi-dohrnii complex</taxon>
    </lineage>
</organism>
<evidence type="ECO:0008006" key="4">
    <source>
        <dbReference type="Google" id="ProtNLM"/>
    </source>
</evidence>